<comment type="caution">
    <text evidence="7">Lacks conserved residue(s) required for the propagation of feature annotation.</text>
</comment>
<keyword evidence="2" id="KW-0812">Transmembrane</keyword>
<dbReference type="AlphaFoldDB" id="A0A1Y3BEV0"/>
<evidence type="ECO:0000313" key="8">
    <source>
        <dbReference type="EMBL" id="OTF78554.1"/>
    </source>
</evidence>
<dbReference type="InterPro" id="IPR050685">
    <property type="entry name" value="LDLR"/>
</dbReference>
<dbReference type="SUPFAM" id="SSF57424">
    <property type="entry name" value="LDL receptor-like module"/>
    <property type="match status" value="2"/>
</dbReference>
<comment type="subcellular location">
    <subcellularLocation>
        <location evidence="1">Membrane</location>
        <topology evidence="1">Single-pass membrane protein</topology>
    </subcellularLocation>
</comment>
<keyword evidence="3" id="KW-0677">Repeat</keyword>
<organism evidence="8 9">
    <name type="scientific">Euroglyphus maynei</name>
    <name type="common">Mayne's house dust mite</name>
    <dbReference type="NCBI Taxonomy" id="6958"/>
    <lineage>
        <taxon>Eukaryota</taxon>
        <taxon>Metazoa</taxon>
        <taxon>Ecdysozoa</taxon>
        <taxon>Arthropoda</taxon>
        <taxon>Chelicerata</taxon>
        <taxon>Arachnida</taxon>
        <taxon>Acari</taxon>
        <taxon>Acariformes</taxon>
        <taxon>Sarcoptiformes</taxon>
        <taxon>Astigmata</taxon>
        <taxon>Psoroptidia</taxon>
        <taxon>Analgoidea</taxon>
        <taxon>Pyroglyphidae</taxon>
        <taxon>Pyroglyphinae</taxon>
        <taxon>Euroglyphus</taxon>
    </lineage>
</organism>
<dbReference type="PRINTS" id="PR00261">
    <property type="entry name" value="LDLRECEPTOR"/>
</dbReference>
<evidence type="ECO:0000313" key="9">
    <source>
        <dbReference type="Proteomes" id="UP000194236"/>
    </source>
</evidence>
<dbReference type="Gene3D" id="4.10.400.10">
    <property type="entry name" value="Low-density Lipoprotein Receptor"/>
    <property type="match status" value="2"/>
</dbReference>
<dbReference type="GO" id="GO:0016192">
    <property type="term" value="P:vesicle-mediated transport"/>
    <property type="evidence" value="ECO:0007669"/>
    <property type="project" value="UniProtKB-ARBA"/>
</dbReference>
<dbReference type="InterPro" id="IPR002172">
    <property type="entry name" value="LDrepeatLR_classA_rpt"/>
</dbReference>
<dbReference type="InterPro" id="IPR036055">
    <property type="entry name" value="LDL_receptor-like_sf"/>
</dbReference>
<keyword evidence="4" id="KW-1133">Transmembrane helix</keyword>
<protein>
    <submittedName>
        <fullName evidence="8">Uncharacterized protein</fullName>
    </submittedName>
</protein>
<dbReference type="GO" id="GO:0005886">
    <property type="term" value="C:plasma membrane"/>
    <property type="evidence" value="ECO:0007669"/>
    <property type="project" value="TreeGrafter"/>
</dbReference>
<sequence>MWQIYSRESGIATITTKRCTAHEFECIHDSTCIDLSSVGDGIPDCMDASDECPDPNSQFRCRCGQPVCIDRQHYMDGQINCEDGSDEGLEVTVCQSFIHNELLPNETIGYSFIQFFLSLIQ</sequence>
<name>A0A1Y3BEV0_EURMA</name>
<dbReference type="SMART" id="SM00192">
    <property type="entry name" value="LDLa"/>
    <property type="match status" value="2"/>
</dbReference>
<accession>A0A1Y3BEV0</accession>
<evidence type="ECO:0000256" key="5">
    <source>
        <dbReference type="ARBA" id="ARBA00023136"/>
    </source>
</evidence>
<keyword evidence="6" id="KW-1015">Disulfide bond</keyword>
<dbReference type="OrthoDB" id="2019384at2759"/>
<evidence type="ECO:0000256" key="4">
    <source>
        <dbReference type="ARBA" id="ARBA00022989"/>
    </source>
</evidence>
<dbReference type="CDD" id="cd00112">
    <property type="entry name" value="LDLa"/>
    <property type="match status" value="1"/>
</dbReference>
<evidence type="ECO:0000256" key="3">
    <source>
        <dbReference type="ARBA" id="ARBA00022737"/>
    </source>
</evidence>
<dbReference type="EMBL" id="MUJZ01027398">
    <property type="protein sequence ID" value="OTF78554.1"/>
    <property type="molecule type" value="Genomic_DNA"/>
</dbReference>
<dbReference type="Pfam" id="PF00057">
    <property type="entry name" value="Ldl_recept_a"/>
    <property type="match status" value="1"/>
</dbReference>
<comment type="caution">
    <text evidence="8">The sequence shown here is derived from an EMBL/GenBank/DDBJ whole genome shotgun (WGS) entry which is preliminary data.</text>
</comment>
<dbReference type="Proteomes" id="UP000194236">
    <property type="component" value="Unassembled WGS sequence"/>
</dbReference>
<gene>
    <name evidence="8" type="ORF">BLA29_000089</name>
</gene>
<evidence type="ECO:0000256" key="1">
    <source>
        <dbReference type="ARBA" id="ARBA00004167"/>
    </source>
</evidence>
<dbReference type="PANTHER" id="PTHR24270">
    <property type="entry name" value="LOW-DENSITY LIPOPROTEIN RECEPTOR-RELATED"/>
    <property type="match status" value="1"/>
</dbReference>
<evidence type="ECO:0000256" key="6">
    <source>
        <dbReference type="ARBA" id="ARBA00023157"/>
    </source>
</evidence>
<reference evidence="8 9" key="1">
    <citation type="submission" date="2017-03" db="EMBL/GenBank/DDBJ databases">
        <title>Genome Survey of Euroglyphus maynei.</title>
        <authorList>
            <person name="Arlian L.G."/>
            <person name="Morgan M.S."/>
            <person name="Rider S.D."/>
        </authorList>
    </citation>
    <scope>NUCLEOTIDE SEQUENCE [LARGE SCALE GENOMIC DNA]</scope>
    <source>
        <strain evidence="8">Arlian Lab</strain>
        <tissue evidence="8">Whole body</tissue>
    </source>
</reference>
<evidence type="ECO:0000256" key="7">
    <source>
        <dbReference type="PROSITE-ProRule" id="PRU00124"/>
    </source>
</evidence>
<keyword evidence="5" id="KW-0472">Membrane</keyword>
<evidence type="ECO:0000256" key="2">
    <source>
        <dbReference type="ARBA" id="ARBA00022692"/>
    </source>
</evidence>
<dbReference type="PROSITE" id="PS50068">
    <property type="entry name" value="LDLRA_2"/>
    <property type="match status" value="2"/>
</dbReference>
<dbReference type="PANTHER" id="PTHR24270:SF61">
    <property type="entry name" value="EGF-LIKE DOMAIN-CONTAINING PROTEIN"/>
    <property type="match status" value="1"/>
</dbReference>
<keyword evidence="9" id="KW-1185">Reference proteome</keyword>
<proteinExistence type="predicted"/>